<proteinExistence type="inferred from homology"/>
<keyword evidence="8" id="KW-1185">Reference proteome</keyword>
<dbReference type="InterPro" id="IPR052156">
    <property type="entry name" value="BCAA_Transport_ATP-bd_LivF"/>
</dbReference>
<dbReference type="PROSITE" id="PS50893">
    <property type="entry name" value="ABC_TRANSPORTER_2"/>
    <property type="match status" value="1"/>
</dbReference>
<evidence type="ECO:0000256" key="3">
    <source>
        <dbReference type="ARBA" id="ARBA00022741"/>
    </source>
</evidence>
<dbReference type="Gene3D" id="3.40.50.300">
    <property type="entry name" value="P-loop containing nucleotide triphosphate hydrolases"/>
    <property type="match status" value="1"/>
</dbReference>
<accession>A0A1G7BL36</accession>
<reference evidence="8" key="1">
    <citation type="submission" date="2016-10" db="EMBL/GenBank/DDBJ databases">
        <authorList>
            <person name="Varghese N."/>
            <person name="Submissions S."/>
        </authorList>
    </citation>
    <scope>NUCLEOTIDE SEQUENCE [LARGE SCALE GENOMIC DNA]</scope>
    <source>
        <strain evidence="8">DSM 10146</strain>
    </source>
</reference>
<keyword evidence="3" id="KW-0547">Nucleotide-binding</keyword>
<evidence type="ECO:0000256" key="1">
    <source>
        <dbReference type="ARBA" id="ARBA00005417"/>
    </source>
</evidence>
<dbReference type="SUPFAM" id="SSF52540">
    <property type="entry name" value="P-loop containing nucleoside triphosphate hydrolases"/>
    <property type="match status" value="1"/>
</dbReference>
<dbReference type="Pfam" id="PF00005">
    <property type="entry name" value="ABC_tran"/>
    <property type="match status" value="1"/>
</dbReference>
<organism evidence="7 8">
    <name type="scientific">Salipiger thiooxidans</name>
    <dbReference type="NCBI Taxonomy" id="282683"/>
    <lineage>
        <taxon>Bacteria</taxon>
        <taxon>Pseudomonadati</taxon>
        <taxon>Pseudomonadota</taxon>
        <taxon>Alphaproteobacteria</taxon>
        <taxon>Rhodobacterales</taxon>
        <taxon>Roseobacteraceae</taxon>
        <taxon>Salipiger</taxon>
    </lineage>
</organism>
<keyword evidence="5" id="KW-0029">Amino-acid transport</keyword>
<gene>
    <name evidence="7" type="ORF">SAMN04488105_102250</name>
</gene>
<evidence type="ECO:0000313" key="8">
    <source>
        <dbReference type="Proteomes" id="UP000198994"/>
    </source>
</evidence>
<dbReference type="EMBL" id="FNAV01000002">
    <property type="protein sequence ID" value="SDE27821.1"/>
    <property type="molecule type" value="Genomic_DNA"/>
</dbReference>
<dbReference type="OrthoDB" id="9806149at2"/>
<comment type="similarity">
    <text evidence="1">Belongs to the ABC transporter superfamily.</text>
</comment>
<evidence type="ECO:0000256" key="5">
    <source>
        <dbReference type="ARBA" id="ARBA00022970"/>
    </source>
</evidence>
<dbReference type="RefSeq" id="WP_089955449.1">
    <property type="nucleotide sequence ID" value="NZ_FNAV01000002.1"/>
</dbReference>
<dbReference type="AlphaFoldDB" id="A0A1G7BL36"/>
<keyword evidence="2" id="KW-0813">Transport</keyword>
<protein>
    <submittedName>
        <fullName evidence="7">Amino acid/amide ABC transporter ATP-binding protein 2, HAAT family (TC 3.A.1.4.-)</fullName>
    </submittedName>
</protein>
<dbReference type="STRING" id="282683.SAMN04488105_102250"/>
<dbReference type="InterPro" id="IPR003593">
    <property type="entry name" value="AAA+_ATPase"/>
</dbReference>
<evidence type="ECO:0000259" key="6">
    <source>
        <dbReference type="PROSITE" id="PS50893"/>
    </source>
</evidence>
<dbReference type="Proteomes" id="UP000198994">
    <property type="component" value="Unassembled WGS sequence"/>
</dbReference>
<dbReference type="GO" id="GO:0005524">
    <property type="term" value="F:ATP binding"/>
    <property type="evidence" value="ECO:0007669"/>
    <property type="project" value="UniProtKB-KW"/>
</dbReference>
<name>A0A1G7BL36_9RHOB</name>
<sequence length="236" mass="25441">MSLRDVSNLKAAYGMVPALHQVDFNVQPGEVVGILGHDGMGKTTLLRAITGFVKVTGGEMLFDGQSLRGLLVNARARAGLGLVPQGRMIFPTLAVRENLESGIAGGKEPMEPIVEEMLALFQRLTRLLDRAGGALSGGEQQLLALTRCLCRRPKLMLLDEPTEGIQPSNIDEISDTLKQLTKTSDITIVQVEQDLDFITGLSDRVYAISGGVLDRQIPKEQLTESRAVSEFTGVAA</sequence>
<dbReference type="GO" id="GO:0016887">
    <property type="term" value="F:ATP hydrolysis activity"/>
    <property type="evidence" value="ECO:0007669"/>
    <property type="project" value="InterPro"/>
</dbReference>
<dbReference type="PANTHER" id="PTHR43820:SF5">
    <property type="entry name" value="HIGH-AFFINITY BRANCHED-CHAIN AMINO ACID TRANSPORT ATP-BINDING PROTEIN"/>
    <property type="match status" value="1"/>
</dbReference>
<keyword evidence="4 7" id="KW-0067">ATP-binding</keyword>
<dbReference type="PANTHER" id="PTHR43820">
    <property type="entry name" value="HIGH-AFFINITY BRANCHED-CHAIN AMINO ACID TRANSPORT ATP-BINDING PROTEIN LIVF"/>
    <property type="match status" value="1"/>
</dbReference>
<evidence type="ECO:0000256" key="2">
    <source>
        <dbReference type="ARBA" id="ARBA00022448"/>
    </source>
</evidence>
<dbReference type="GO" id="GO:0015807">
    <property type="term" value="P:L-amino acid transport"/>
    <property type="evidence" value="ECO:0007669"/>
    <property type="project" value="TreeGrafter"/>
</dbReference>
<dbReference type="InterPro" id="IPR027417">
    <property type="entry name" value="P-loop_NTPase"/>
</dbReference>
<dbReference type="SMART" id="SM00382">
    <property type="entry name" value="AAA"/>
    <property type="match status" value="1"/>
</dbReference>
<feature type="domain" description="ABC transporter" evidence="6">
    <location>
        <begin position="1"/>
        <end position="235"/>
    </location>
</feature>
<dbReference type="GO" id="GO:0015658">
    <property type="term" value="F:branched-chain amino acid transmembrane transporter activity"/>
    <property type="evidence" value="ECO:0007669"/>
    <property type="project" value="TreeGrafter"/>
</dbReference>
<evidence type="ECO:0000313" key="7">
    <source>
        <dbReference type="EMBL" id="SDE27821.1"/>
    </source>
</evidence>
<evidence type="ECO:0000256" key="4">
    <source>
        <dbReference type="ARBA" id="ARBA00022840"/>
    </source>
</evidence>
<dbReference type="InterPro" id="IPR003439">
    <property type="entry name" value="ABC_transporter-like_ATP-bd"/>
</dbReference>